<dbReference type="Proteomes" id="UP000295741">
    <property type="component" value="Unassembled WGS sequence"/>
</dbReference>
<evidence type="ECO:0008006" key="4">
    <source>
        <dbReference type="Google" id="ProtNLM"/>
    </source>
</evidence>
<keyword evidence="1" id="KW-0472">Membrane</keyword>
<dbReference type="OrthoDB" id="9794557at2"/>
<evidence type="ECO:0000313" key="2">
    <source>
        <dbReference type="EMBL" id="TDO26801.1"/>
    </source>
</evidence>
<keyword evidence="1" id="KW-1133">Transmembrane helix</keyword>
<evidence type="ECO:0000313" key="3">
    <source>
        <dbReference type="Proteomes" id="UP000295741"/>
    </source>
</evidence>
<name>A0A4R6IWR3_9BACT</name>
<gene>
    <name evidence="2" type="ORF">BC659_2113</name>
</gene>
<reference evidence="2 3" key="1">
    <citation type="submission" date="2019-03" db="EMBL/GenBank/DDBJ databases">
        <title>Genomic Encyclopedia of Archaeal and Bacterial Type Strains, Phase II (KMG-II): from individual species to whole genera.</title>
        <authorList>
            <person name="Goeker M."/>
        </authorList>
    </citation>
    <scope>NUCLEOTIDE SEQUENCE [LARGE SCALE GENOMIC DNA]</scope>
    <source>
        <strain evidence="2 3">DSM 28323</strain>
    </source>
</reference>
<dbReference type="EMBL" id="SNWP01000011">
    <property type="protein sequence ID" value="TDO26801.1"/>
    <property type="molecule type" value="Genomic_DNA"/>
</dbReference>
<feature type="transmembrane region" description="Helical" evidence="1">
    <location>
        <begin position="6"/>
        <end position="26"/>
    </location>
</feature>
<proteinExistence type="predicted"/>
<keyword evidence="1" id="KW-0812">Transmembrane</keyword>
<accession>A0A4R6IWR3</accession>
<comment type="caution">
    <text evidence="2">The sequence shown here is derived from an EMBL/GenBank/DDBJ whole genome shotgun (WGS) entry which is preliminary data.</text>
</comment>
<organism evidence="2 3">
    <name type="scientific">Sediminibacterium goheungense</name>
    <dbReference type="NCBI Taxonomy" id="1086393"/>
    <lineage>
        <taxon>Bacteria</taxon>
        <taxon>Pseudomonadati</taxon>
        <taxon>Bacteroidota</taxon>
        <taxon>Chitinophagia</taxon>
        <taxon>Chitinophagales</taxon>
        <taxon>Chitinophagaceae</taxon>
        <taxon>Sediminibacterium</taxon>
    </lineage>
</organism>
<dbReference type="RefSeq" id="WP_133474680.1">
    <property type="nucleotide sequence ID" value="NZ_SNWP01000011.1"/>
</dbReference>
<evidence type="ECO:0000256" key="1">
    <source>
        <dbReference type="SAM" id="Phobius"/>
    </source>
</evidence>
<sequence length="131" mass="15161">MNKRKIIWTIVTVLLVALSIFIYWRYYFIYAEGTKAGLLNTFQKKGILFKTWEGKIIQSGFRANVQSNEFDFSVTSESVAEQLLRCSGKEVELHYKRYIGTLPWRGLERNIVDSVYEVRGAATETIIAPKQ</sequence>
<keyword evidence="3" id="KW-1185">Reference proteome</keyword>
<dbReference type="AlphaFoldDB" id="A0A4R6IWR3"/>
<protein>
    <recommendedName>
        <fullName evidence="4">6-phosphogluconate dehydrogenase</fullName>
    </recommendedName>
</protein>